<dbReference type="GO" id="GO:0005576">
    <property type="term" value="C:extracellular region"/>
    <property type="evidence" value="ECO:0007669"/>
    <property type="project" value="InterPro"/>
</dbReference>
<dbReference type="Proteomes" id="UP000472261">
    <property type="component" value="Unplaced"/>
</dbReference>
<feature type="chain" id="PRO_5025417366" description="WAP domain-containing protein" evidence="1">
    <location>
        <begin position="29"/>
        <end position="90"/>
    </location>
</feature>
<sequence length="90" mass="9657">SPGCGRCEGSAMEPGLLLLLLLLTAPWAKEDFRPWIDTDPTTNCMNKCTVESNCRGSGKCCRIGCLQQQPWLLGRCACGCHVGTGSVLAR</sequence>
<name>A0A669PFG9_PHACC</name>
<dbReference type="Pfam" id="PF00095">
    <property type="entry name" value="WAP"/>
    <property type="match status" value="1"/>
</dbReference>
<evidence type="ECO:0000256" key="1">
    <source>
        <dbReference type="SAM" id="SignalP"/>
    </source>
</evidence>
<organism evidence="3 4">
    <name type="scientific">Phasianus colchicus</name>
    <name type="common">Common pheasant</name>
    <dbReference type="NCBI Taxonomy" id="9054"/>
    <lineage>
        <taxon>Eukaryota</taxon>
        <taxon>Metazoa</taxon>
        <taxon>Chordata</taxon>
        <taxon>Craniata</taxon>
        <taxon>Vertebrata</taxon>
        <taxon>Euteleostomi</taxon>
        <taxon>Archelosauria</taxon>
        <taxon>Archosauria</taxon>
        <taxon>Dinosauria</taxon>
        <taxon>Saurischia</taxon>
        <taxon>Theropoda</taxon>
        <taxon>Coelurosauria</taxon>
        <taxon>Aves</taxon>
        <taxon>Neognathae</taxon>
        <taxon>Galloanserae</taxon>
        <taxon>Galliformes</taxon>
        <taxon>Phasianidae</taxon>
        <taxon>Phasianinae</taxon>
        <taxon>Phasianus</taxon>
    </lineage>
</organism>
<dbReference type="AlphaFoldDB" id="A0A669PFG9"/>
<reference evidence="3" key="1">
    <citation type="submission" date="2025-08" db="UniProtKB">
        <authorList>
            <consortium name="Ensembl"/>
        </authorList>
    </citation>
    <scope>IDENTIFICATION</scope>
</reference>
<evidence type="ECO:0000313" key="4">
    <source>
        <dbReference type="Proteomes" id="UP000472261"/>
    </source>
</evidence>
<keyword evidence="4" id="KW-1185">Reference proteome</keyword>
<dbReference type="Gene3D" id="4.10.75.10">
    <property type="entry name" value="Elafin-like"/>
    <property type="match status" value="1"/>
</dbReference>
<feature type="domain" description="WAP" evidence="2">
    <location>
        <begin position="41"/>
        <end position="66"/>
    </location>
</feature>
<keyword evidence="1" id="KW-0732">Signal</keyword>
<accession>A0A669PFG9</accession>
<protein>
    <recommendedName>
        <fullName evidence="2">WAP domain-containing protein</fullName>
    </recommendedName>
</protein>
<dbReference type="InterPro" id="IPR036645">
    <property type="entry name" value="Elafin-like_sf"/>
</dbReference>
<dbReference type="InterPro" id="IPR008197">
    <property type="entry name" value="WAP_dom"/>
</dbReference>
<feature type="signal peptide" evidence="1">
    <location>
        <begin position="1"/>
        <end position="28"/>
    </location>
</feature>
<dbReference type="GO" id="GO:0030414">
    <property type="term" value="F:peptidase inhibitor activity"/>
    <property type="evidence" value="ECO:0007669"/>
    <property type="project" value="InterPro"/>
</dbReference>
<evidence type="ECO:0000259" key="2">
    <source>
        <dbReference type="Pfam" id="PF00095"/>
    </source>
</evidence>
<reference evidence="3" key="2">
    <citation type="submission" date="2025-09" db="UniProtKB">
        <authorList>
            <consortium name="Ensembl"/>
        </authorList>
    </citation>
    <scope>IDENTIFICATION</scope>
</reference>
<evidence type="ECO:0000313" key="3">
    <source>
        <dbReference type="Ensembl" id="ENSPCLP00000000376.1"/>
    </source>
</evidence>
<dbReference type="SUPFAM" id="SSF57256">
    <property type="entry name" value="Elafin-like"/>
    <property type="match status" value="1"/>
</dbReference>
<proteinExistence type="predicted"/>
<dbReference type="Ensembl" id="ENSPCLT00000000494.1">
    <property type="protein sequence ID" value="ENSPCLP00000000376.1"/>
    <property type="gene ID" value="ENSPCLG00000000315.1"/>
</dbReference>